<dbReference type="AlphaFoldDB" id="A0A9Q1JGN8"/>
<dbReference type="Proteomes" id="UP001153076">
    <property type="component" value="Unassembled WGS sequence"/>
</dbReference>
<evidence type="ECO:0000313" key="2">
    <source>
        <dbReference type="EMBL" id="KAJ8424172.1"/>
    </source>
</evidence>
<dbReference type="EMBL" id="JAKOGI010001752">
    <property type="protein sequence ID" value="KAJ8424172.1"/>
    <property type="molecule type" value="Genomic_DNA"/>
</dbReference>
<gene>
    <name evidence="2" type="ORF">Cgig2_003015</name>
</gene>
<accession>A0A9Q1JGN8</accession>
<feature type="compositionally biased region" description="Basic residues" evidence="1">
    <location>
        <begin position="49"/>
        <end position="58"/>
    </location>
</feature>
<dbReference type="OrthoDB" id="1752268at2759"/>
<evidence type="ECO:0000313" key="3">
    <source>
        <dbReference type="Proteomes" id="UP001153076"/>
    </source>
</evidence>
<reference evidence="2" key="1">
    <citation type="submission" date="2022-04" db="EMBL/GenBank/DDBJ databases">
        <title>Carnegiea gigantea Genome sequencing and assembly v2.</title>
        <authorList>
            <person name="Copetti D."/>
            <person name="Sanderson M.J."/>
            <person name="Burquez A."/>
            <person name="Wojciechowski M.F."/>
        </authorList>
    </citation>
    <scope>NUCLEOTIDE SEQUENCE</scope>
    <source>
        <strain evidence="2">SGP5-SGP5p</strain>
        <tissue evidence="2">Aerial part</tissue>
    </source>
</reference>
<evidence type="ECO:0008006" key="4">
    <source>
        <dbReference type="Google" id="ProtNLM"/>
    </source>
</evidence>
<sequence>MRKINLNKTDHNIKQVSEQVKKSVEVASSTRPLPRRDYAPTTGYEPSHRHAHKASHRHSVMECVRSLAWTGTADTKGRTETGLLEQTPSRAAILAKGNRQSQLWLQHHIKHTLDEPLDVKTLRGGLETVREHPMLKRPPPMTLAPKPQHTRKYYEFHKQKGHTIAKCRELRKALHELVDKCQINQFLKRGPRFRWRKREPARSEPRDEECSTKIVATITAWECYLISIRLLVEHTIEHGLDDPPLMGTKPWIGPHPAVAEALVIHMTAYGFGRA</sequence>
<proteinExistence type="predicted"/>
<evidence type="ECO:0000256" key="1">
    <source>
        <dbReference type="SAM" id="MobiDB-lite"/>
    </source>
</evidence>
<keyword evidence="3" id="KW-1185">Reference proteome</keyword>
<feature type="region of interest" description="Disordered" evidence="1">
    <location>
        <begin position="24"/>
        <end position="58"/>
    </location>
</feature>
<name>A0A9Q1JGN8_9CARY</name>
<protein>
    <recommendedName>
        <fullName evidence="4">Reverse transcriptase domain-containing protein</fullName>
    </recommendedName>
</protein>
<comment type="caution">
    <text evidence="2">The sequence shown here is derived from an EMBL/GenBank/DDBJ whole genome shotgun (WGS) entry which is preliminary data.</text>
</comment>
<organism evidence="2 3">
    <name type="scientific">Carnegiea gigantea</name>
    <dbReference type="NCBI Taxonomy" id="171969"/>
    <lineage>
        <taxon>Eukaryota</taxon>
        <taxon>Viridiplantae</taxon>
        <taxon>Streptophyta</taxon>
        <taxon>Embryophyta</taxon>
        <taxon>Tracheophyta</taxon>
        <taxon>Spermatophyta</taxon>
        <taxon>Magnoliopsida</taxon>
        <taxon>eudicotyledons</taxon>
        <taxon>Gunneridae</taxon>
        <taxon>Pentapetalae</taxon>
        <taxon>Caryophyllales</taxon>
        <taxon>Cactineae</taxon>
        <taxon>Cactaceae</taxon>
        <taxon>Cactoideae</taxon>
        <taxon>Echinocereeae</taxon>
        <taxon>Carnegiea</taxon>
    </lineage>
</organism>